<evidence type="ECO:0000256" key="1">
    <source>
        <dbReference type="ARBA" id="ARBA00004496"/>
    </source>
</evidence>
<name>A0A9D7SRJ6_9BACT</name>
<comment type="subcellular location">
    <subcellularLocation>
        <location evidence="1 7">Cytoplasm</location>
    </subcellularLocation>
</comment>
<dbReference type="Gene3D" id="2.30.42.10">
    <property type="match status" value="1"/>
</dbReference>
<keyword evidence="5 7" id="KW-0378">Hydrolase</keyword>
<evidence type="ECO:0000256" key="2">
    <source>
        <dbReference type="ARBA" id="ARBA00008524"/>
    </source>
</evidence>
<dbReference type="EMBL" id="JADKGY010000001">
    <property type="protein sequence ID" value="MBK9981752.1"/>
    <property type="molecule type" value="Genomic_DNA"/>
</dbReference>
<evidence type="ECO:0000256" key="11">
    <source>
        <dbReference type="SAM" id="SignalP"/>
    </source>
</evidence>
<protein>
    <recommendedName>
        <fullName evidence="7">Tricorn protease homolog</fullName>
        <ecNumber evidence="7">3.4.21.-</ecNumber>
    </recommendedName>
</protein>
<keyword evidence="6 7" id="KW-0720">Serine protease</keyword>
<comment type="caution">
    <text evidence="13">The sequence shown here is derived from an EMBL/GenBank/DDBJ whole genome shotgun (WGS) entry which is preliminary data.</text>
</comment>
<dbReference type="PANTHER" id="PTHR43253">
    <property type="entry name" value="TRICORN PROTEASE HOMOLOG 2-RELATED"/>
    <property type="match status" value="1"/>
</dbReference>
<keyword evidence="3 7" id="KW-0963">Cytoplasm</keyword>
<organism evidence="13 14">
    <name type="scientific">Candidatus Opimibacter skivensis</name>
    <dbReference type="NCBI Taxonomy" id="2982028"/>
    <lineage>
        <taxon>Bacteria</taxon>
        <taxon>Pseudomonadati</taxon>
        <taxon>Bacteroidota</taxon>
        <taxon>Saprospiria</taxon>
        <taxon>Saprospirales</taxon>
        <taxon>Saprospiraceae</taxon>
        <taxon>Candidatus Opimibacter</taxon>
    </lineage>
</organism>
<dbReference type="SUPFAM" id="SSF52096">
    <property type="entry name" value="ClpP/crotonase"/>
    <property type="match status" value="1"/>
</dbReference>
<feature type="site" description="Transition state stabilizer; via amide nitrogen" evidence="9">
    <location>
        <position position="994"/>
    </location>
</feature>
<dbReference type="GO" id="GO:0006508">
    <property type="term" value="P:proteolysis"/>
    <property type="evidence" value="ECO:0007669"/>
    <property type="project" value="UniProtKB-UniRule"/>
</dbReference>
<evidence type="ECO:0000256" key="3">
    <source>
        <dbReference type="ARBA" id="ARBA00022490"/>
    </source>
</evidence>
<dbReference type="InterPro" id="IPR029045">
    <property type="entry name" value="ClpP/crotonase-like_dom_sf"/>
</dbReference>
<evidence type="ECO:0000256" key="9">
    <source>
        <dbReference type="PIRSR" id="PIRSR036421-3"/>
    </source>
</evidence>
<evidence type="ECO:0000259" key="12">
    <source>
        <dbReference type="SMART" id="SM00245"/>
    </source>
</evidence>
<gene>
    <name evidence="13" type="ORF">IPP15_04905</name>
</gene>
<dbReference type="InterPro" id="IPR029414">
    <property type="entry name" value="Tricorn_PDZ"/>
</dbReference>
<feature type="domain" description="Tail specific protease" evidence="12">
    <location>
        <begin position="870"/>
        <end position="1064"/>
    </location>
</feature>
<reference evidence="13 14" key="1">
    <citation type="submission" date="2020-10" db="EMBL/GenBank/DDBJ databases">
        <title>Connecting structure to function with the recovery of over 1000 high-quality activated sludge metagenome-assembled genomes encoding full-length rRNA genes using long-read sequencing.</title>
        <authorList>
            <person name="Singleton C.M."/>
            <person name="Petriglieri F."/>
            <person name="Kristensen J.M."/>
            <person name="Kirkegaard R.H."/>
            <person name="Michaelsen T.Y."/>
            <person name="Andersen M.H."/>
            <person name="Karst S.M."/>
            <person name="Dueholm M.S."/>
            <person name="Nielsen P.H."/>
            <person name="Albertsen M."/>
        </authorList>
    </citation>
    <scope>NUCLEOTIDE SEQUENCE [LARGE SCALE GENOMIC DNA]</scope>
    <source>
        <strain evidence="13">Ribe_18-Q3-R11-54_MAXAC.273</strain>
    </source>
</reference>
<feature type="region of interest" description="Disordered" evidence="10">
    <location>
        <begin position="570"/>
        <end position="592"/>
    </location>
</feature>
<accession>A0A9D7SRJ6</accession>
<dbReference type="EC" id="3.4.21.-" evidence="7"/>
<dbReference type="AlphaFoldDB" id="A0A9D7SRJ6"/>
<dbReference type="Pfam" id="PF26549">
    <property type="entry name" value="Tricorn_N"/>
    <property type="match status" value="1"/>
</dbReference>
<dbReference type="Gene3D" id="2.130.10.10">
    <property type="entry name" value="YVTN repeat-like/Quinoprotein amine dehydrogenase"/>
    <property type="match status" value="1"/>
</dbReference>
<evidence type="ECO:0000313" key="13">
    <source>
        <dbReference type="EMBL" id="MBK9981752.1"/>
    </source>
</evidence>
<dbReference type="Pfam" id="PF03572">
    <property type="entry name" value="Peptidase_S41"/>
    <property type="match status" value="1"/>
</dbReference>
<dbReference type="CDD" id="cd07562">
    <property type="entry name" value="Peptidase_S41_TRI"/>
    <property type="match status" value="1"/>
</dbReference>
<dbReference type="Pfam" id="PF14684">
    <property type="entry name" value="Tricorn_C1"/>
    <property type="match status" value="1"/>
</dbReference>
<dbReference type="GO" id="GO:0008236">
    <property type="term" value="F:serine-type peptidase activity"/>
    <property type="evidence" value="ECO:0007669"/>
    <property type="project" value="UniProtKB-UniRule"/>
</dbReference>
<dbReference type="InterPro" id="IPR005151">
    <property type="entry name" value="Tail-specific_protease"/>
</dbReference>
<dbReference type="Proteomes" id="UP000808337">
    <property type="component" value="Unassembled WGS sequence"/>
</dbReference>
<sequence>MQKTLIFIALLFTASLAVAQQDARLMRFPTVSKDAIVFSYAGDLYSVPRSGGVARKMTTDIGNEIFARFSPDGQTLAFTGQYDGNTEVYKMPAQGGIPVRLTYSATLGRDDLGDRMGPNNIVMTWKNDNSGIVYRSRKTSFNSFKGQLYFANANGGPSTELPFSVGGFCSYSPDNSKLAMNWVFREFRTWKYYKGGMADDVWIYDFATSKFDNITNNPAQDIFPMWSGDKIYFCSDRDRTMNLFVYDTKTKQTNKLTNYTNYDIKFPSLGPDAIVYENGGYIYLFDLKTGTDKKVSITIADDAASGRNEMIDASKFIENGDYDLSPDGNRIAMTARGDVWTLPAKEGITRDISKSSSIHERAVTWSGDGKMVAFISDATGEDEVYIQKQDGSDSPVQLTQNADTYKYYLIWSPDSKKLAWTDKKLRLQYVDVSSKAVTLVDQAKAWEYEVVSWSPDSKWIAYTKADDDFRSKVFLYDTRTKKSTQVTDNWYEASGGVFSPDGKYLFFVSNRDFNPTYSQTEWNHSYGDMSRIYFVTLAKDTKSPLAPINDEVEIKADTFFMSDATKPASTKKDKTKKEKTTPALPKDDDKKKDSTAVTKIDLDGIMNRVIDLPIDPGNYYGISVSGDLVYYLANSSHDQQTKLKVFDLKEKEEKVIGAYDTYILSSNQKKMLLMKDRSFAVVDAPKDKTGMDKKVDLSNMKIVVDKKKEWEQIFNESWRQMRDFFYDSGMHGVDWPAIKLKYKALLPYVSHRTDLTYIIGEMIGELSVGHSYVGGGDAPKSERIPLGLLGAKLSRDSSGYFRIDEILKGENWESVTRSPLTEVGVNVNKGDYITAINGISTKTVNDIFELLVNTAGKTTELTVNSKPSNTGSRKTLVVPTADESGLYYLNWVRKNIDYVNAKTNGEVGYIHIPDMGTEGLNEFAKYFYAQLQKKALIIDDRGNGGGNVSPQIVERLRREAAFFNMPRNVAIPNADPEMVVGPKVLMIDQYSASDGDLFPYRFRKYGLGQIIGRRSWGGVVGIRGSLPFIDGGSLSKPEFARYDAAGGNTWPIEGHGVDPDIEVINSPSDEYMGKDNQLDKAIEIIKGELVQRKDNPAPPPYPKKNK</sequence>
<dbReference type="GO" id="GO:0005737">
    <property type="term" value="C:cytoplasm"/>
    <property type="evidence" value="ECO:0007669"/>
    <property type="project" value="UniProtKB-SubCell"/>
</dbReference>
<dbReference type="InterPro" id="IPR012393">
    <property type="entry name" value="Tricorn_protease"/>
</dbReference>
<dbReference type="Gene3D" id="3.90.226.10">
    <property type="entry name" value="2-enoyl-CoA Hydratase, Chain A, domain 1"/>
    <property type="match status" value="1"/>
</dbReference>
<evidence type="ECO:0000256" key="7">
    <source>
        <dbReference type="PIRNR" id="PIRNR036421"/>
    </source>
</evidence>
<dbReference type="Pfam" id="PF26550">
    <property type="entry name" value="Tricorn_2nd"/>
    <property type="match status" value="1"/>
</dbReference>
<dbReference type="InterPro" id="IPR028204">
    <property type="entry name" value="Tricorn_C1"/>
</dbReference>
<dbReference type="InterPro" id="IPR015943">
    <property type="entry name" value="WD40/YVTN_repeat-like_dom_sf"/>
</dbReference>
<dbReference type="SUPFAM" id="SSF82171">
    <property type="entry name" value="DPP6 N-terminal domain-like"/>
    <property type="match status" value="1"/>
</dbReference>
<feature type="active site" description="Charge relay system" evidence="8">
    <location>
        <position position="1053"/>
    </location>
</feature>
<proteinExistence type="inferred from homology"/>
<feature type="signal peptide" evidence="11">
    <location>
        <begin position="1"/>
        <end position="19"/>
    </location>
</feature>
<dbReference type="PIRSF" id="PIRSF036421">
    <property type="entry name" value="Tricorn_protease"/>
    <property type="match status" value="1"/>
</dbReference>
<dbReference type="SUPFAM" id="SSF69304">
    <property type="entry name" value="Tricorn protease N-terminal domain"/>
    <property type="match status" value="1"/>
</dbReference>
<evidence type="ECO:0000256" key="5">
    <source>
        <dbReference type="ARBA" id="ARBA00022801"/>
    </source>
</evidence>
<feature type="chain" id="PRO_5038714111" description="Tricorn protease homolog" evidence="11">
    <location>
        <begin position="20"/>
        <end position="1106"/>
    </location>
</feature>
<evidence type="ECO:0000313" key="14">
    <source>
        <dbReference type="Proteomes" id="UP000808337"/>
    </source>
</evidence>
<dbReference type="SMART" id="SM00245">
    <property type="entry name" value="TSPc"/>
    <property type="match status" value="1"/>
</dbReference>
<dbReference type="InterPro" id="IPR036034">
    <property type="entry name" value="PDZ_sf"/>
</dbReference>
<dbReference type="Gene3D" id="2.120.10.60">
    <property type="entry name" value="Tricorn protease N-terminal domain"/>
    <property type="match status" value="1"/>
</dbReference>
<evidence type="ECO:0000256" key="10">
    <source>
        <dbReference type="SAM" id="MobiDB-lite"/>
    </source>
</evidence>
<dbReference type="Pfam" id="PF14685">
    <property type="entry name" value="PDZ_Tricorn"/>
    <property type="match status" value="1"/>
</dbReference>
<evidence type="ECO:0000256" key="6">
    <source>
        <dbReference type="ARBA" id="ARBA00022825"/>
    </source>
</evidence>
<evidence type="ECO:0000256" key="8">
    <source>
        <dbReference type="PIRSR" id="PIRSR036421-1"/>
    </source>
</evidence>
<dbReference type="PANTHER" id="PTHR43253:SF1">
    <property type="entry name" value="TRICORN PROTEASE HOMOLOG 2-RELATED"/>
    <property type="match status" value="1"/>
</dbReference>
<keyword evidence="11" id="KW-0732">Signal</keyword>
<dbReference type="SUPFAM" id="SSF50156">
    <property type="entry name" value="PDZ domain-like"/>
    <property type="match status" value="1"/>
</dbReference>
<feature type="active site" description="Charge relay system" evidence="8">
    <location>
        <position position="770"/>
    </location>
</feature>
<evidence type="ECO:0000256" key="4">
    <source>
        <dbReference type="ARBA" id="ARBA00022670"/>
    </source>
</evidence>
<comment type="function">
    <text evidence="7">Degrades oligopeptides.</text>
</comment>
<dbReference type="Gene3D" id="3.30.750.44">
    <property type="match status" value="1"/>
</dbReference>
<keyword evidence="4 7" id="KW-0645">Protease</keyword>
<comment type="similarity">
    <text evidence="2 7">Belongs to the peptidase S41B family.</text>
</comment>
<feature type="active site" description="Nucleophile" evidence="8">
    <location>
        <position position="993"/>
    </location>
</feature>